<feature type="transmembrane region" description="Helical" evidence="7">
    <location>
        <begin position="151"/>
        <end position="171"/>
    </location>
</feature>
<reference evidence="10" key="2">
    <citation type="journal article" date="2024" name="Nature">
        <title>Anoxygenic phototroph of the Chloroflexota uses a type I reaction centre.</title>
        <authorList>
            <person name="Tsuji J.M."/>
            <person name="Shaw N.A."/>
            <person name="Nagashima S."/>
            <person name="Venkiteswaran J.J."/>
            <person name="Schiff S.L."/>
            <person name="Watanabe T."/>
            <person name="Fukui M."/>
            <person name="Hanada S."/>
            <person name="Tank M."/>
            <person name="Neufeld J.D."/>
        </authorList>
    </citation>
    <scope>NUCLEOTIDE SEQUENCE</scope>
    <source>
        <strain evidence="10">L227-S17</strain>
        <plasmid evidence="10 12">unnamed1</plasmid>
    </source>
</reference>
<name>A0A8T7M446_9CHLR</name>
<comment type="subcellular location">
    <subcellularLocation>
        <location evidence="1 7">Cell membrane</location>
        <topology evidence="1 7">Multi-pass membrane protein</topology>
    </subcellularLocation>
</comment>
<dbReference type="PANTHER" id="PTHR32243:SF18">
    <property type="entry name" value="INNER MEMBRANE ABC TRANSPORTER PERMEASE PROTEIN YCJP"/>
    <property type="match status" value="1"/>
</dbReference>
<feature type="transmembrane region" description="Helical" evidence="7">
    <location>
        <begin position="115"/>
        <end position="139"/>
    </location>
</feature>
<keyword evidence="10" id="KW-0614">Plasmid</keyword>
<evidence type="ECO:0000259" key="8">
    <source>
        <dbReference type="PROSITE" id="PS50928"/>
    </source>
</evidence>
<evidence type="ECO:0000313" key="9">
    <source>
        <dbReference type="EMBL" id="NWJ46848.1"/>
    </source>
</evidence>
<dbReference type="InterPro" id="IPR035906">
    <property type="entry name" value="MetI-like_sf"/>
</dbReference>
<feature type="transmembrane region" description="Helical" evidence="7">
    <location>
        <begin position="21"/>
        <end position="41"/>
    </location>
</feature>
<feature type="transmembrane region" description="Helical" evidence="7">
    <location>
        <begin position="192"/>
        <end position="217"/>
    </location>
</feature>
<evidence type="ECO:0000256" key="4">
    <source>
        <dbReference type="ARBA" id="ARBA00022692"/>
    </source>
</evidence>
<geneLocation type="plasmid" evidence="10 12">
    <name>unnamed1</name>
</geneLocation>
<dbReference type="Pfam" id="PF00528">
    <property type="entry name" value="BPD_transp_1"/>
    <property type="match status" value="1"/>
</dbReference>
<dbReference type="SUPFAM" id="SSF161098">
    <property type="entry name" value="MetI-like"/>
    <property type="match status" value="1"/>
</dbReference>
<feature type="transmembrane region" description="Helical" evidence="7">
    <location>
        <begin position="80"/>
        <end position="103"/>
    </location>
</feature>
<feature type="domain" description="ABC transmembrane type-1" evidence="8">
    <location>
        <begin position="80"/>
        <end position="273"/>
    </location>
</feature>
<organism evidence="9 11">
    <name type="scientific">Candidatus Chlorohelix allophototropha</name>
    <dbReference type="NCBI Taxonomy" id="3003348"/>
    <lineage>
        <taxon>Bacteria</taxon>
        <taxon>Bacillati</taxon>
        <taxon>Chloroflexota</taxon>
        <taxon>Chloroflexia</taxon>
        <taxon>Candidatus Chloroheliales</taxon>
        <taxon>Candidatus Chloroheliaceae</taxon>
        <taxon>Candidatus Chlorohelix</taxon>
    </lineage>
</organism>
<dbReference type="InterPro" id="IPR000515">
    <property type="entry name" value="MetI-like"/>
</dbReference>
<dbReference type="GO" id="GO:0055085">
    <property type="term" value="P:transmembrane transport"/>
    <property type="evidence" value="ECO:0007669"/>
    <property type="project" value="InterPro"/>
</dbReference>
<keyword evidence="12" id="KW-1185">Reference proteome</keyword>
<dbReference type="GO" id="GO:0005886">
    <property type="term" value="C:plasma membrane"/>
    <property type="evidence" value="ECO:0007669"/>
    <property type="project" value="UniProtKB-SubCell"/>
</dbReference>
<feature type="transmembrane region" description="Helical" evidence="7">
    <location>
        <begin position="255"/>
        <end position="273"/>
    </location>
</feature>
<evidence type="ECO:0000256" key="5">
    <source>
        <dbReference type="ARBA" id="ARBA00022989"/>
    </source>
</evidence>
<proteinExistence type="inferred from homology"/>
<keyword evidence="2 7" id="KW-0813">Transport</keyword>
<gene>
    <name evidence="9" type="ORF">HXX08_13355</name>
    <name evidence="10" type="ORF">OZ401_004674</name>
</gene>
<dbReference type="PANTHER" id="PTHR32243">
    <property type="entry name" value="MALTOSE TRANSPORT SYSTEM PERMEASE-RELATED"/>
    <property type="match status" value="1"/>
</dbReference>
<keyword evidence="3" id="KW-1003">Cell membrane</keyword>
<reference evidence="9 11" key="1">
    <citation type="submission" date="2020-06" db="EMBL/GenBank/DDBJ databases">
        <title>Anoxygenic phototrophic Chloroflexota member uses a Type I reaction center.</title>
        <authorList>
            <person name="Tsuji J.M."/>
            <person name="Shaw N.A."/>
            <person name="Nagashima S."/>
            <person name="Venkiteswaran J."/>
            <person name="Schiff S.L."/>
            <person name="Hanada S."/>
            <person name="Tank M."/>
            <person name="Neufeld J.D."/>
        </authorList>
    </citation>
    <scope>NUCLEOTIDE SEQUENCE [LARGE SCALE GENOMIC DNA]</scope>
    <source>
        <strain evidence="9">L227-S17</strain>
    </source>
</reference>
<dbReference type="RefSeq" id="WP_341472045.1">
    <property type="nucleotide sequence ID" value="NZ_CP128401.1"/>
</dbReference>
<evidence type="ECO:0000256" key="1">
    <source>
        <dbReference type="ARBA" id="ARBA00004651"/>
    </source>
</evidence>
<dbReference type="EMBL" id="JACATZ010000001">
    <property type="protein sequence ID" value="NWJ46848.1"/>
    <property type="molecule type" value="Genomic_DNA"/>
</dbReference>
<dbReference type="Gene3D" id="1.10.3720.10">
    <property type="entry name" value="MetI-like"/>
    <property type="match status" value="1"/>
</dbReference>
<keyword evidence="6 7" id="KW-0472">Membrane</keyword>
<dbReference type="EMBL" id="CP128401">
    <property type="protein sequence ID" value="WJW70166.1"/>
    <property type="molecule type" value="Genomic_DNA"/>
</dbReference>
<evidence type="ECO:0000313" key="11">
    <source>
        <dbReference type="Proteomes" id="UP000521676"/>
    </source>
</evidence>
<accession>A0A8T7M446</accession>
<dbReference type="Proteomes" id="UP000521676">
    <property type="component" value="Unassembled WGS sequence"/>
</dbReference>
<keyword evidence="4 7" id="KW-0812">Transmembrane</keyword>
<evidence type="ECO:0000256" key="6">
    <source>
        <dbReference type="ARBA" id="ARBA00023136"/>
    </source>
</evidence>
<evidence type="ECO:0000313" key="10">
    <source>
        <dbReference type="EMBL" id="WJW70166.1"/>
    </source>
</evidence>
<dbReference type="PROSITE" id="PS50928">
    <property type="entry name" value="ABC_TM1"/>
    <property type="match status" value="1"/>
</dbReference>
<evidence type="ECO:0000256" key="3">
    <source>
        <dbReference type="ARBA" id="ARBA00022475"/>
    </source>
</evidence>
<dbReference type="CDD" id="cd06261">
    <property type="entry name" value="TM_PBP2"/>
    <property type="match status" value="1"/>
</dbReference>
<evidence type="ECO:0000256" key="7">
    <source>
        <dbReference type="RuleBase" id="RU363032"/>
    </source>
</evidence>
<dbReference type="AlphaFoldDB" id="A0A8T7M446"/>
<dbReference type="Proteomes" id="UP001431572">
    <property type="component" value="Plasmid unnamed1"/>
</dbReference>
<keyword evidence="5 7" id="KW-1133">Transmembrane helix</keyword>
<sequence>MQLELKPNRKPFRKYAGITGFYLGVAFIVVAATVPFLWLIITSFKTSDRVFKKPPDLLPSPPTFDSYINVFQGRNFGQNIWNSFVAASLTTLGCLLIGTFAGYVMGRINFPGRRFLLGVVLAVSMFPGIAIIGPLYLLFSDLKLINQIPALVLPYVTFNLPLTVWLLAAFFRDLPGELEEAAEVDGAHPFTAFYRVMLPLAVPGIVTAAILIFINAWNDFLFANTFMNKDSTFTAPVAISQFTGVTESSEPWDQISAGAVIVTIPLVLLVLLFQRRIISGLTSGAVKG</sequence>
<comment type="similarity">
    <text evidence="7">Belongs to the binding-protein-dependent transport system permease family.</text>
</comment>
<protein>
    <submittedName>
        <fullName evidence="9">Carbohydrate ABC transporter permease</fullName>
    </submittedName>
</protein>
<evidence type="ECO:0000256" key="2">
    <source>
        <dbReference type="ARBA" id="ARBA00022448"/>
    </source>
</evidence>
<dbReference type="InterPro" id="IPR050901">
    <property type="entry name" value="BP-dep_ABC_trans_perm"/>
</dbReference>
<evidence type="ECO:0000313" key="12">
    <source>
        <dbReference type="Proteomes" id="UP001431572"/>
    </source>
</evidence>